<dbReference type="Proteomes" id="UP001305647">
    <property type="component" value="Unassembled WGS sequence"/>
</dbReference>
<comment type="caution">
    <text evidence="3">The sequence shown here is derived from an EMBL/GenBank/DDBJ whole genome shotgun (WGS) entry which is preliminary data.</text>
</comment>
<dbReference type="EMBL" id="MU863655">
    <property type="protein sequence ID" value="KAK4098782.1"/>
    <property type="molecule type" value="Genomic_DNA"/>
</dbReference>
<keyword evidence="4" id="KW-1185">Reference proteome</keyword>
<keyword evidence="2" id="KW-0472">Membrane</keyword>
<protein>
    <submittedName>
        <fullName evidence="3">Uncharacterized protein</fullName>
    </submittedName>
</protein>
<gene>
    <name evidence="3" type="ORF">N658DRAFT_560811</name>
</gene>
<feature type="transmembrane region" description="Helical" evidence="2">
    <location>
        <begin position="83"/>
        <end position="103"/>
    </location>
</feature>
<dbReference type="AlphaFoldDB" id="A0AAN6Q0I3"/>
<keyword evidence="2" id="KW-0812">Transmembrane</keyword>
<reference evidence="3" key="1">
    <citation type="journal article" date="2023" name="Mol. Phylogenet. Evol.">
        <title>Genome-scale phylogeny and comparative genomics of the fungal order Sordariales.</title>
        <authorList>
            <person name="Hensen N."/>
            <person name="Bonometti L."/>
            <person name="Westerberg I."/>
            <person name="Brannstrom I.O."/>
            <person name="Guillou S."/>
            <person name="Cros-Aarteil S."/>
            <person name="Calhoun S."/>
            <person name="Haridas S."/>
            <person name="Kuo A."/>
            <person name="Mondo S."/>
            <person name="Pangilinan J."/>
            <person name="Riley R."/>
            <person name="LaButti K."/>
            <person name="Andreopoulos B."/>
            <person name="Lipzen A."/>
            <person name="Chen C."/>
            <person name="Yan M."/>
            <person name="Daum C."/>
            <person name="Ng V."/>
            <person name="Clum A."/>
            <person name="Steindorff A."/>
            <person name="Ohm R.A."/>
            <person name="Martin F."/>
            <person name="Silar P."/>
            <person name="Natvig D.O."/>
            <person name="Lalanne C."/>
            <person name="Gautier V."/>
            <person name="Ament-Velasquez S.L."/>
            <person name="Kruys A."/>
            <person name="Hutchinson M.I."/>
            <person name="Powell A.J."/>
            <person name="Barry K."/>
            <person name="Miller A.N."/>
            <person name="Grigoriev I.V."/>
            <person name="Debuchy R."/>
            <person name="Gladieux P."/>
            <person name="Hiltunen Thoren M."/>
            <person name="Johannesson H."/>
        </authorList>
    </citation>
    <scope>NUCLEOTIDE SEQUENCE</scope>
    <source>
        <strain evidence="3">CBS 757.83</strain>
    </source>
</reference>
<feature type="region of interest" description="Disordered" evidence="1">
    <location>
        <begin position="392"/>
        <end position="445"/>
    </location>
</feature>
<organism evidence="3 4">
    <name type="scientific">Parathielavia hyrcaniae</name>
    <dbReference type="NCBI Taxonomy" id="113614"/>
    <lineage>
        <taxon>Eukaryota</taxon>
        <taxon>Fungi</taxon>
        <taxon>Dikarya</taxon>
        <taxon>Ascomycota</taxon>
        <taxon>Pezizomycotina</taxon>
        <taxon>Sordariomycetes</taxon>
        <taxon>Sordariomycetidae</taxon>
        <taxon>Sordariales</taxon>
        <taxon>Chaetomiaceae</taxon>
        <taxon>Parathielavia</taxon>
    </lineage>
</organism>
<evidence type="ECO:0000256" key="1">
    <source>
        <dbReference type="SAM" id="MobiDB-lite"/>
    </source>
</evidence>
<name>A0AAN6Q0I3_9PEZI</name>
<evidence type="ECO:0000256" key="2">
    <source>
        <dbReference type="SAM" id="Phobius"/>
    </source>
</evidence>
<evidence type="ECO:0000313" key="3">
    <source>
        <dbReference type="EMBL" id="KAK4098782.1"/>
    </source>
</evidence>
<proteinExistence type="predicted"/>
<keyword evidence="2" id="KW-1133">Transmembrane helix</keyword>
<reference evidence="3" key="2">
    <citation type="submission" date="2023-05" db="EMBL/GenBank/DDBJ databases">
        <authorList>
            <consortium name="Lawrence Berkeley National Laboratory"/>
            <person name="Steindorff A."/>
            <person name="Hensen N."/>
            <person name="Bonometti L."/>
            <person name="Westerberg I."/>
            <person name="Brannstrom I.O."/>
            <person name="Guillou S."/>
            <person name="Cros-Aarteil S."/>
            <person name="Calhoun S."/>
            <person name="Haridas S."/>
            <person name="Kuo A."/>
            <person name="Mondo S."/>
            <person name="Pangilinan J."/>
            <person name="Riley R."/>
            <person name="Labutti K."/>
            <person name="Andreopoulos B."/>
            <person name="Lipzen A."/>
            <person name="Chen C."/>
            <person name="Yanf M."/>
            <person name="Daum C."/>
            <person name="Ng V."/>
            <person name="Clum A."/>
            <person name="Ohm R."/>
            <person name="Martin F."/>
            <person name="Silar P."/>
            <person name="Natvig D."/>
            <person name="Lalanne C."/>
            <person name="Gautier V."/>
            <person name="Ament-Velasquez S.L."/>
            <person name="Kruys A."/>
            <person name="Hutchinson M.I."/>
            <person name="Powell A.J."/>
            <person name="Barry K."/>
            <person name="Miller A.N."/>
            <person name="Grigoriev I.V."/>
            <person name="Debuchy R."/>
            <person name="Gladieux P."/>
            <person name="Thoren M.H."/>
            <person name="Johannesson H."/>
        </authorList>
    </citation>
    <scope>NUCLEOTIDE SEQUENCE</scope>
    <source>
        <strain evidence="3">CBS 757.83</strain>
    </source>
</reference>
<feature type="compositionally biased region" description="Polar residues" evidence="1">
    <location>
        <begin position="307"/>
        <end position="334"/>
    </location>
</feature>
<evidence type="ECO:0000313" key="4">
    <source>
        <dbReference type="Proteomes" id="UP001305647"/>
    </source>
</evidence>
<feature type="transmembrane region" description="Helical" evidence="2">
    <location>
        <begin position="109"/>
        <end position="130"/>
    </location>
</feature>
<sequence length="445" mass="47878">MGLMLLVLPHRYFDAANFSRANVDIAANPQLEWSGPTLAWGVNLAIPLSFQTEASSSTILILRLLTITMAITVIRNSAICTRIISIVVIINLISFTLSLSTFISNTLIVITLLSITLLSLTLIIIALIIIMHTPMHPTEPAAFQSWPALENRAPIEDHAAFISRIRDQVRLELALSQTQEILAPSSTGHGVAPQPWGRQYQSRGNPRQIAPSTAHPGGYYNYSLNNTGVPVPAQPAGPNQYYHGGINHHTGPINTNYSVPPNSTNTHRFPYYQGVPTGHEGSIPIGQNPPCPSGASYHMAPAPRTWQAGNSSSHRATHWQSSAMLPSMPASTQAPSGPPPRRFRSPSHPLSATDLDGHRRENEVVARVQILQIPAHCHALYISCFAPGGGRLDSADGSGSESESEARDETEVPEGCRAPVSSPDLESPSVVAPSSGEVGREVEEA</sequence>
<feature type="region of interest" description="Disordered" evidence="1">
    <location>
        <begin position="287"/>
        <end position="358"/>
    </location>
</feature>
<feature type="region of interest" description="Disordered" evidence="1">
    <location>
        <begin position="186"/>
        <end position="216"/>
    </location>
</feature>
<accession>A0AAN6Q0I3</accession>